<dbReference type="InterPro" id="IPR027267">
    <property type="entry name" value="AH/BAR_dom_sf"/>
</dbReference>
<dbReference type="AlphaFoldDB" id="A0A9N8DFA0"/>
<dbReference type="SUPFAM" id="SSF103657">
    <property type="entry name" value="BAR/IMD domain-like"/>
    <property type="match status" value="1"/>
</dbReference>
<sequence>MPEKAAPAKSRYATRMKEAVGAAKARNRSSDLVKLNDAYVAFTKKLKGLIIVLKDHHKNMMALSKTRLAVAKEVAKLAERSPLYDCTTELPSPERPADQVCSYVSIHSKVADKSKSYISKYAQFVVEYVIEWEKVVTARITVGLKKAEGLRVDLDHYQQKVETLRQSANQALAKGKMVDSKSADRLSRNEEKFMKSKQEYDLFATDLCILMEEVTERSWRDLHPLLIKLAQFDMTMSDDESKMMGQMSQVVKELKDVAKKNGLSPQPRLKEIEHQKPELLNTRGSGGDNRIEAGGARNESVNGDPFSSATPLAMPPGSVAPQGLGGFPVQVASSSDDVRARTTSYDSTHSGFSQPQRTMRPAPVSGGAPSTNDILKMSSSAAPPPTMDQVNASFNSSAGGLPPLGPSGGGSAYGGVGGGGGGSVYGGSAYGGSAYDDGLSVYSGASAPAPAAPPPPPPSAPPPPPPSMSMYSQPPPAPAQPSWNSYPQQPSYPPPNNNTNAFGAPPAPYGAPPQGNPNPFGPPPPTQQNFGQPSYGMPQQQYGQPPAPYGGGKPQRGTPLNSTNPFDD</sequence>
<feature type="compositionally biased region" description="Gly residues" evidence="2">
    <location>
        <begin position="406"/>
        <end position="430"/>
    </location>
</feature>
<feature type="compositionally biased region" description="Basic and acidic residues" evidence="2">
    <location>
        <begin position="268"/>
        <end position="277"/>
    </location>
</feature>
<evidence type="ECO:0000313" key="3">
    <source>
        <dbReference type="EMBL" id="CAB9499679.1"/>
    </source>
</evidence>
<feature type="compositionally biased region" description="Polar residues" evidence="2">
    <location>
        <begin position="558"/>
        <end position="568"/>
    </location>
</feature>
<protein>
    <submittedName>
        <fullName evidence="3">Uncharacterized protein</fullName>
    </submittedName>
</protein>
<keyword evidence="1" id="KW-0175">Coiled coil</keyword>
<feature type="compositionally biased region" description="Polar residues" evidence="2">
    <location>
        <begin position="368"/>
        <end position="381"/>
    </location>
</feature>
<proteinExistence type="predicted"/>
<dbReference type="EMBL" id="CAICTM010000065">
    <property type="protein sequence ID" value="CAB9499679.1"/>
    <property type="molecule type" value="Genomic_DNA"/>
</dbReference>
<evidence type="ECO:0000313" key="4">
    <source>
        <dbReference type="Proteomes" id="UP001153069"/>
    </source>
</evidence>
<feature type="region of interest" description="Disordered" evidence="2">
    <location>
        <begin position="262"/>
        <end position="568"/>
    </location>
</feature>
<dbReference type="CDD" id="cd07307">
    <property type="entry name" value="BAR"/>
    <property type="match status" value="1"/>
</dbReference>
<feature type="coiled-coil region" evidence="1">
    <location>
        <begin position="147"/>
        <end position="174"/>
    </location>
</feature>
<accession>A0A9N8DFA0</accession>
<comment type="caution">
    <text evidence="3">The sequence shown here is derived from an EMBL/GenBank/DDBJ whole genome shotgun (WGS) entry which is preliminary data.</text>
</comment>
<reference evidence="3" key="1">
    <citation type="submission" date="2020-06" db="EMBL/GenBank/DDBJ databases">
        <authorList>
            <consortium name="Plant Systems Biology data submission"/>
        </authorList>
    </citation>
    <scope>NUCLEOTIDE SEQUENCE</scope>
    <source>
        <strain evidence="3">D6</strain>
    </source>
</reference>
<feature type="compositionally biased region" description="Pro residues" evidence="2">
    <location>
        <begin position="505"/>
        <end position="526"/>
    </location>
</feature>
<organism evidence="3 4">
    <name type="scientific">Seminavis robusta</name>
    <dbReference type="NCBI Taxonomy" id="568900"/>
    <lineage>
        <taxon>Eukaryota</taxon>
        <taxon>Sar</taxon>
        <taxon>Stramenopiles</taxon>
        <taxon>Ochrophyta</taxon>
        <taxon>Bacillariophyta</taxon>
        <taxon>Bacillariophyceae</taxon>
        <taxon>Bacillariophycidae</taxon>
        <taxon>Naviculales</taxon>
        <taxon>Naviculaceae</taxon>
        <taxon>Seminavis</taxon>
    </lineage>
</organism>
<evidence type="ECO:0000256" key="1">
    <source>
        <dbReference type="SAM" id="Coils"/>
    </source>
</evidence>
<gene>
    <name evidence="3" type="ORF">SEMRO_66_G037260.1</name>
</gene>
<name>A0A9N8DFA0_9STRA</name>
<feature type="compositionally biased region" description="Polar residues" evidence="2">
    <location>
        <begin position="331"/>
        <end position="357"/>
    </location>
</feature>
<feature type="compositionally biased region" description="Pro residues" evidence="2">
    <location>
        <begin position="450"/>
        <end position="479"/>
    </location>
</feature>
<dbReference type="OrthoDB" id="203088at2759"/>
<feature type="compositionally biased region" description="Polar residues" evidence="2">
    <location>
        <begin position="299"/>
        <end position="310"/>
    </location>
</feature>
<evidence type="ECO:0000256" key="2">
    <source>
        <dbReference type="SAM" id="MobiDB-lite"/>
    </source>
</evidence>
<dbReference type="Proteomes" id="UP001153069">
    <property type="component" value="Unassembled WGS sequence"/>
</dbReference>
<feature type="compositionally biased region" description="Low complexity" evidence="2">
    <location>
        <begin position="480"/>
        <end position="489"/>
    </location>
</feature>
<dbReference type="Gene3D" id="1.20.1270.60">
    <property type="entry name" value="Arfaptin homology (AH) domain/BAR domain"/>
    <property type="match status" value="1"/>
</dbReference>
<feature type="compositionally biased region" description="Low complexity" evidence="2">
    <location>
        <begin position="527"/>
        <end position="544"/>
    </location>
</feature>
<keyword evidence="4" id="KW-1185">Reference proteome</keyword>